<evidence type="ECO:0000256" key="11">
    <source>
        <dbReference type="RuleBase" id="RU000304"/>
    </source>
</evidence>
<evidence type="ECO:0000313" key="13">
    <source>
        <dbReference type="EMBL" id="KAK3304027.1"/>
    </source>
</evidence>
<sequence length="416" mass="48013">MSTSRGDKKPESDKKPDTFILRQIRHDDSKYYRTHEELGKGTYGTVYRVEKRQNGQMMACKLQQVKGSYEEWATKRELDVWRKAASWSKYVVQVYDASYNVDTREVRIYTELLEGGDLHRFMNNMYTSSRDEKTRRIHPLIVAHVSWQLACALADIQAAHILHRDIKTDNVLMTMKVTPGMNQALWRLSEGKALDAAAEKHLLDHHAMLARKDDRLCVLTDFGLSRDRTVQERSAYTMAPGARWTLGTSAPELLFYNHQSPMADVYSVGVLINMICTGRSPPPAGTAFPRLPSCYDAELQDLVDECLSIDPVDRPTAGSMSSRLYALRLKEGERINKLFGAQQQYKQYQEWMVRERERQKDVERRARERDQAAAPVWRQSITDWADFQKRQKEEEAKQLPARPGAQYTKAERAAFL</sequence>
<comment type="catalytic activity">
    <reaction evidence="7">
        <text>L-seryl-[protein] + ATP = O-phospho-L-seryl-[protein] + ADP + H(+)</text>
        <dbReference type="Rhea" id="RHEA:17989"/>
        <dbReference type="Rhea" id="RHEA-COMP:9863"/>
        <dbReference type="Rhea" id="RHEA-COMP:11604"/>
        <dbReference type="ChEBI" id="CHEBI:15378"/>
        <dbReference type="ChEBI" id="CHEBI:29999"/>
        <dbReference type="ChEBI" id="CHEBI:30616"/>
        <dbReference type="ChEBI" id="CHEBI:83421"/>
        <dbReference type="ChEBI" id="CHEBI:456216"/>
        <dbReference type="EC" id="2.7.12.2"/>
    </reaction>
</comment>
<dbReference type="GO" id="GO:0005524">
    <property type="term" value="F:ATP binding"/>
    <property type="evidence" value="ECO:0007669"/>
    <property type="project" value="UniProtKB-UniRule"/>
</dbReference>
<evidence type="ECO:0000256" key="9">
    <source>
        <dbReference type="ARBA" id="ARBA00051693"/>
    </source>
</evidence>
<dbReference type="EMBL" id="JAUDZG010000005">
    <property type="protein sequence ID" value="KAK3304027.1"/>
    <property type="molecule type" value="Genomic_DNA"/>
</dbReference>
<evidence type="ECO:0000256" key="5">
    <source>
        <dbReference type="ARBA" id="ARBA00038035"/>
    </source>
</evidence>
<evidence type="ECO:0000256" key="10">
    <source>
        <dbReference type="PROSITE-ProRule" id="PRU10141"/>
    </source>
</evidence>
<dbReference type="Gene3D" id="1.10.510.10">
    <property type="entry name" value="Transferase(Phosphotransferase) domain 1"/>
    <property type="match status" value="1"/>
</dbReference>
<proteinExistence type="inferred from homology"/>
<reference evidence="13" key="1">
    <citation type="journal article" date="2023" name="Mol. Phylogenet. Evol.">
        <title>Genome-scale phylogeny and comparative genomics of the fungal order Sordariales.</title>
        <authorList>
            <person name="Hensen N."/>
            <person name="Bonometti L."/>
            <person name="Westerberg I."/>
            <person name="Brannstrom I.O."/>
            <person name="Guillou S."/>
            <person name="Cros-Aarteil S."/>
            <person name="Calhoun S."/>
            <person name="Haridas S."/>
            <person name="Kuo A."/>
            <person name="Mondo S."/>
            <person name="Pangilinan J."/>
            <person name="Riley R."/>
            <person name="LaButti K."/>
            <person name="Andreopoulos B."/>
            <person name="Lipzen A."/>
            <person name="Chen C."/>
            <person name="Yan M."/>
            <person name="Daum C."/>
            <person name="Ng V."/>
            <person name="Clum A."/>
            <person name="Steindorff A."/>
            <person name="Ohm R.A."/>
            <person name="Martin F."/>
            <person name="Silar P."/>
            <person name="Natvig D.O."/>
            <person name="Lalanne C."/>
            <person name="Gautier V."/>
            <person name="Ament-Velasquez S.L."/>
            <person name="Kruys A."/>
            <person name="Hutchinson M.I."/>
            <person name="Powell A.J."/>
            <person name="Barry K."/>
            <person name="Miller A.N."/>
            <person name="Grigoriev I.V."/>
            <person name="Debuchy R."/>
            <person name="Gladieux P."/>
            <person name="Hiltunen Thoren M."/>
            <person name="Johannesson H."/>
        </authorList>
    </citation>
    <scope>NUCLEOTIDE SEQUENCE</scope>
    <source>
        <strain evidence="13">CBS 333.67</strain>
    </source>
</reference>
<dbReference type="RefSeq" id="XP_062719807.1">
    <property type="nucleotide sequence ID" value="XM_062865066.1"/>
</dbReference>
<evidence type="ECO:0000313" key="14">
    <source>
        <dbReference type="Proteomes" id="UP001273166"/>
    </source>
</evidence>
<dbReference type="InterPro" id="IPR008271">
    <property type="entry name" value="Ser/Thr_kinase_AS"/>
</dbReference>
<dbReference type="Gene3D" id="3.30.200.20">
    <property type="entry name" value="Phosphorylase Kinase, domain 1"/>
    <property type="match status" value="1"/>
</dbReference>
<reference evidence="13" key="2">
    <citation type="submission" date="2023-06" db="EMBL/GenBank/DDBJ databases">
        <authorList>
            <consortium name="Lawrence Berkeley National Laboratory"/>
            <person name="Mondo S.J."/>
            <person name="Hensen N."/>
            <person name="Bonometti L."/>
            <person name="Westerberg I."/>
            <person name="Brannstrom I.O."/>
            <person name="Guillou S."/>
            <person name="Cros-Aarteil S."/>
            <person name="Calhoun S."/>
            <person name="Haridas S."/>
            <person name="Kuo A."/>
            <person name="Pangilinan J."/>
            <person name="Riley R."/>
            <person name="Labutti K."/>
            <person name="Andreopoulos B."/>
            <person name="Lipzen A."/>
            <person name="Chen C."/>
            <person name="Yanf M."/>
            <person name="Daum C."/>
            <person name="Ng V."/>
            <person name="Clum A."/>
            <person name="Steindorff A."/>
            <person name="Ohm R."/>
            <person name="Martin F."/>
            <person name="Silar P."/>
            <person name="Natvig D."/>
            <person name="Lalanne C."/>
            <person name="Gautier V."/>
            <person name="Ament-Velasquez S.L."/>
            <person name="Kruys A."/>
            <person name="Hutchinson M.I."/>
            <person name="Powell A.J."/>
            <person name="Barry K."/>
            <person name="Miller A.N."/>
            <person name="Grigoriev I.V."/>
            <person name="Debuchy R."/>
            <person name="Gladieux P."/>
            <person name="Thoren M.H."/>
            <person name="Johannesson H."/>
        </authorList>
    </citation>
    <scope>NUCLEOTIDE SEQUENCE</scope>
    <source>
        <strain evidence="13">CBS 333.67</strain>
    </source>
</reference>
<dbReference type="SMART" id="SM00220">
    <property type="entry name" value="S_TKc"/>
    <property type="match status" value="1"/>
</dbReference>
<dbReference type="SUPFAM" id="SSF56112">
    <property type="entry name" value="Protein kinase-like (PK-like)"/>
    <property type="match status" value="1"/>
</dbReference>
<keyword evidence="1" id="KW-0808">Transferase</keyword>
<evidence type="ECO:0000256" key="8">
    <source>
        <dbReference type="ARBA" id="ARBA00049299"/>
    </source>
</evidence>
<evidence type="ECO:0000259" key="12">
    <source>
        <dbReference type="PROSITE" id="PS50011"/>
    </source>
</evidence>
<evidence type="ECO:0000256" key="2">
    <source>
        <dbReference type="ARBA" id="ARBA00022741"/>
    </source>
</evidence>
<dbReference type="Pfam" id="PF00069">
    <property type="entry name" value="Pkinase"/>
    <property type="match status" value="1"/>
</dbReference>
<dbReference type="GO" id="GO:0004708">
    <property type="term" value="F:MAP kinase kinase activity"/>
    <property type="evidence" value="ECO:0007669"/>
    <property type="project" value="UniProtKB-EC"/>
</dbReference>
<name>A0AAJ0GQ11_9PEZI</name>
<comment type="similarity">
    <text evidence="5">Belongs to the protein kinase superfamily. STE Ser/Thr protein kinase family. MAP kinase kinase subfamily.</text>
</comment>
<evidence type="ECO:0000256" key="7">
    <source>
        <dbReference type="ARBA" id="ARBA00049014"/>
    </source>
</evidence>
<evidence type="ECO:0000256" key="3">
    <source>
        <dbReference type="ARBA" id="ARBA00022777"/>
    </source>
</evidence>
<gene>
    <name evidence="13" type="ORF">B0T15DRAFT_400561</name>
</gene>
<dbReference type="GeneID" id="87883895"/>
<keyword evidence="4 10" id="KW-0067">ATP-binding</keyword>
<keyword evidence="11" id="KW-0723">Serine/threonine-protein kinase</keyword>
<dbReference type="Proteomes" id="UP001273166">
    <property type="component" value="Unassembled WGS sequence"/>
</dbReference>
<feature type="domain" description="Protein kinase" evidence="12">
    <location>
        <begin position="32"/>
        <end position="326"/>
    </location>
</feature>
<dbReference type="PANTHER" id="PTHR48013">
    <property type="entry name" value="DUAL SPECIFICITY MITOGEN-ACTIVATED PROTEIN KINASE KINASE 5-RELATED"/>
    <property type="match status" value="1"/>
</dbReference>
<protein>
    <recommendedName>
        <fullName evidence="6">mitogen-activated protein kinase kinase</fullName>
        <ecNumber evidence="6">2.7.12.2</ecNumber>
    </recommendedName>
</protein>
<dbReference type="PROSITE" id="PS00107">
    <property type="entry name" value="PROTEIN_KINASE_ATP"/>
    <property type="match status" value="1"/>
</dbReference>
<dbReference type="PROSITE" id="PS50011">
    <property type="entry name" value="PROTEIN_KINASE_DOM"/>
    <property type="match status" value="1"/>
</dbReference>
<accession>A0AAJ0GQ11</accession>
<evidence type="ECO:0000256" key="4">
    <source>
        <dbReference type="ARBA" id="ARBA00022840"/>
    </source>
</evidence>
<keyword evidence="2 10" id="KW-0547">Nucleotide-binding</keyword>
<dbReference type="CDD" id="cd00180">
    <property type="entry name" value="PKc"/>
    <property type="match status" value="1"/>
</dbReference>
<comment type="caution">
    <text evidence="13">The sequence shown here is derived from an EMBL/GenBank/DDBJ whole genome shotgun (WGS) entry which is preliminary data.</text>
</comment>
<dbReference type="EC" id="2.7.12.2" evidence="6"/>
<dbReference type="GO" id="GO:0004674">
    <property type="term" value="F:protein serine/threonine kinase activity"/>
    <property type="evidence" value="ECO:0007669"/>
    <property type="project" value="UniProtKB-KW"/>
</dbReference>
<dbReference type="InterPro" id="IPR017441">
    <property type="entry name" value="Protein_kinase_ATP_BS"/>
</dbReference>
<evidence type="ECO:0000256" key="1">
    <source>
        <dbReference type="ARBA" id="ARBA00022679"/>
    </source>
</evidence>
<comment type="catalytic activity">
    <reaction evidence="9">
        <text>L-tyrosyl-[protein] + ATP = O-phospho-L-tyrosyl-[protein] + ADP + H(+)</text>
        <dbReference type="Rhea" id="RHEA:10596"/>
        <dbReference type="Rhea" id="RHEA-COMP:10136"/>
        <dbReference type="Rhea" id="RHEA-COMP:20101"/>
        <dbReference type="ChEBI" id="CHEBI:15378"/>
        <dbReference type="ChEBI" id="CHEBI:30616"/>
        <dbReference type="ChEBI" id="CHEBI:46858"/>
        <dbReference type="ChEBI" id="CHEBI:61978"/>
        <dbReference type="ChEBI" id="CHEBI:456216"/>
        <dbReference type="EC" id="2.7.12.2"/>
    </reaction>
</comment>
<comment type="catalytic activity">
    <reaction evidence="8">
        <text>L-threonyl-[protein] + ATP = O-phospho-L-threonyl-[protein] + ADP + H(+)</text>
        <dbReference type="Rhea" id="RHEA:46608"/>
        <dbReference type="Rhea" id="RHEA-COMP:11060"/>
        <dbReference type="Rhea" id="RHEA-COMP:11605"/>
        <dbReference type="ChEBI" id="CHEBI:15378"/>
        <dbReference type="ChEBI" id="CHEBI:30013"/>
        <dbReference type="ChEBI" id="CHEBI:30616"/>
        <dbReference type="ChEBI" id="CHEBI:61977"/>
        <dbReference type="ChEBI" id="CHEBI:456216"/>
        <dbReference type="EC" id="2.7.12.2"/>
    </reaction>
</comment>
<keyword evidence="14" id="KW-1185">Reference proteome</keyword>
<dbReference type="InterPro" id="IPR011009">
    <property type="entry name" value="Kinase-like_dom_sf"/>
</dbReference>
<feature type="binding site" evidence="10">
    <location>
        <position position="61"/>
    </location>
    <ligand>
        <name>ATP</name>
        <dbReference type="ChEBI" id="CHEBI:30616"/>
    </ligand>
</feature>
<dbReference type="PROSITE" id="PS00108">
    <property type="entry name" value="PROTEIN_KINASE_ST"/>
    <property type="match status" value="1"/>
</dbReference>
<feature type="non-terminal residue" evidence="13">
    <location>
        <position position="416"/>
    </location>
</feature>
<dbReference type="InterPro" id="IPR000719">
    <property type="entry name" value="Prot_kinase_dom"/>
</dbReference>
<dbReference type="AlphaFoldDB" id="A0AAJ0GQ11"/>
<evidence type="ECO:0000256" key="6">
    <source>
        <dbReference type="ARBA" id="ARBA00038999"/>
    </source>
</evidence>
<dbReference type="PANTHER" id="PTHR48013:SF9">
    <property type="entry name" value="DUAL SPECIFICITY MITOGEN-ACTIVATED PROTEIN KINASE KINASE 5"/>
    <property type="match status" value="1"/>
</dbReference>
<keyword evidence="3 13" id="KW-0418">Kinase</keyword>
<organism evidence="13 14">
    <name type="scientific">Chaetomium strumarium</name>
    <dbReference type="NCBI Taxonomy" id="1170767"/>
    <lineage>
        <taxon>Eukaryota</taxon>
        <taxon>Fungi</taxon>
        <taxon>Dikarya</taxon>
        <taxon>Ascomycota</taxon>
        <taxon>Pezizomycotina</taxon>
        <taxon>Sordariomycetes</taxon>
        <taxon>Sordariomycetidae</taxon>
        <taxon>Sordariales</taxon>
        <taxon>Chaetomiaceae</taxon>
        <taxon>Chaetomium</taxon>
    </lineage>
</organism>